<organism evidence="11 12">
    <name type="scientific">Spongiibacter nanhainus</name>
    <dbReference type="NCBI Taxonomy" id="2794344"/>
    <lineage>
        <taxon>Bacteria</taxon>
        <taxon>Pseudomonadati</taxon>
        <taxon>Pseudomonadota</taxon>
        <taxon>Gammaproteobacteria</taxon>
        <taxon>Cellvibrionales</taxon>
        <taxon>Spongiibacteraceae</taxon>
        <taxon>Spongiibacter</taxon>
    </lineage>
</organism>
<dbReference type="PANTHER" id="PTHR43394:SF1">
    <property type="entry name" value="ATP-BINDING CASSETTE SUB-FAMILY B MEMBER 10, MITOCHONDRIAL"/>
    <property type="match status" value="1"/>
</dbReference>
<evidence type="ECO:0000313" key="12">
    <source>
        <dbReference type="Proteomes" id="UP000596063"/>
    </source>
</evidence>
<dbReference type="PANTHER" id="PTHR43394">
    <property type="entry name" value="ATP-DEPENDENT PERMEASE MDL1, MITOCHONDRIAL"/>
    <property type="match status" value="1"/>
</dbReference>
<dbReference type="Proteomes" id="UP000596063">
    <property type="component" value="Chromosome"/>
</dbReference>
<keyword evidence="6 8" id="KW-0472">Membrane</keyword>
<sequence>MTQVQHAIVSRELAVAALLDMARRRGLHASEHEAEQAWDKVTVKNERERFPAAWRQLFARHTAAETPFHLLTNSQLPAWVLGEGYAGVVTRVAEGDEPAKIEWIEGSVPPDQTSFDKALVPVAPLAETEQSYLKEEKRGVATSAIFNAVKEHAFIYRRVAVASTFINLIAILSSLFVMQVYDRVVPNLAYATLWFLAAGVFTAYVLDLLFKISRLRMTEAATRRIDEALSLYIFERLLGLKLDRRPSRLGSLVAQVRDYESIKAFLTSSTLFAIVDLPFIFIFITVIALIAKWVAIVPAVFVVVCVIIGIVAYKPTAKLQQMNNDAIVRRQGMLYEAVAGGEVVKSTGGEGKFSDQWLTLTRDSSDKAEALNTLNSSVQIATTFAQQLSYVFIIIVGVYVIETGELTMGGLIACSILGGRALGTISGISNIIVRWHHARYSLKILNQLLSTQSDERHDRQANVKSVPLDLAMKELAYAYEGNEIPDLVIPALEIPAGSRIAIIGRNGSGKSTLLKLLAGIATPARGEVLVASLNYEECRQSWLREVIGYLPQEPRLFSGTLLDNLTLGMSMPSEEAIYAALETTGLSDAVKAHPQGLQLPITEAGGGLSGGQRQLVALTRMVLQAPKIWLLDEPTASLDSTVEALIAKVISELPKDTTVIFTTHRTSWLNYVDRVLALEAGQIKADLPPERLMQAQNQRPQSPEPGKPATAGGNSTVVNVGGQRK</sequence>
<dbReference type="InterPro" id="IPR003593">
    <property type="entry name" value="AAA+_ATPase"/>
</dbReference>
<feature type="domain" description="ABC transmembrane type-1" evidence="10">
    <location>
        <begin position="159"/>
        <end position="437"/>
    </location>
</feature>
<name>A0A7T4R0D7_9GAMM</name>
<keyword evidence="3" id="KW-0547">Nucleotide-binding</keyword>
<dbReference type="InterPro" id="IPR003439">
    <property type="entry name" value="ABC_transporter-like_ATP-bd"/>
</dbReference>
<feature type="transmembrane region" description="Helical" evidence="8">
    <location>
        <begin position="293"/>
        <end position="313"/>
    </location>
</feature>
<dbReference type="InterPro" id="IPR027417">
    <property type="entry name" value="P-loop_NTPase"/>
</dbReference>
<dbReference type="GO" id="GO:0005524">
    <property type="term" value="F:ATP binding"/>
    <property type="evidence" value="ECO:0007669"/>
    <property type="project" value="UniProtKB-KW"/>
</dbReference>
<accession>A0A7T4R0D7</accession>
<feature type="transmembrane region" description="Helical" evidence="8">
    <location>
        <begin position="264"/>
        <end position="287"/>
    </location>
</feature>
<evidence type="ECO:0000256" key="8">
    <source>
        <dbReference type="SAM" id="Phobius"/>
    </source>
</evidence>
<dbReference type="PROSITE" id="PS50929">
    <property type="entry name" value="ABC_TM1F"/>
    <property type="match status" value="1"/>
</dbReference>
<evidence type="ECO:0000256" key="1">
    <source>
        <dbReference type="ARBA" id="ARBA00004651"/>
    </source>
</evidence>
<dbReference type="GO" id="GO:0005886">
    <property type="term" value="C:plasma membrane"/>
    <property type="evidence" value="ECO:0007669"/>
    <property type="project" value="UniProtKB-SubCell"/>
</dbReference>
<evidence type="ECO:0000256" key="7">
    <source>
        <dbReference type="SAM" id="MobiDB-lite"/>
    </source>
</evidence>
<protein>
    <submittedName>
        <fullName evidence="11">ATP-binding cassette domain-containing protein</fullName>
    </submittedName>
</protein>
<keyword evidence="4 11" id="KW-0067">ATP-binding</keyword>
<evidence type="ECO:0000256" key="3">
    <source>
        <dbReference type="ARBA" id="ARBA00022741"/>
    </source>
</evidence>
<dbReference type="Gene3D" id="1.20.1560.10">
    <property type="entry name" value="ABC transporter type 1, transmembrane domain"/>
    <property type="match status" value="1"/>
</dbReference>
<dbReference type="SUPFAM" id="SSF90123">
    <property type="entry name" value="ABC transporter transmembrane region"/>
    <property type="match status" value="1"/>
</dbReference>
<dbReference type="Pfam" id="PF00005">
    <property type="entry name" value="ABC_tran"/>
    <property type="match status" value="1"/>
</dbReference>
<dbReference type="InterPro" id="IPR011527">
    <property type="entry name" value="ABC1_TM_dom"/>
</dbReference>
<evidence type="ECO:0000313" key="11">
    <source>
        <dbReference type="EMBL" id="QQD18091.1"/>
    </source>
</evidence>
<evidence type="ECO:0000256" key="2">
    <source>
        <dbReference type="ARBA" id="ARBA00022692"/>
    </source>
</evidence>
<dbReference type="AlphaFoldDB" id="A0A7T4R0D7"/>
<dbReference type="GO" id="GO:0016887">
    <property type="term" value="F:ATP hydrolysis activity"/>
    <property type="evidence" value="ECO:0007669"/>
    <property type="project" value="InterPro"/>
</dbReference>
<evidence type="ECO:0000259" key="9">
    <source>
        <dbReference type="PROSITE" id="PS50893"/>
    </source>
</evidence>
<dbReference type="RefSeq" id="WP_198569589.1">
    <property type="nucleotide sequence ID" value="NZ_CP066167.1"/>
</dbReference>
<keyword evidence="2 8" id="KW-0812">Transmembrane</keyword>
<dbReference type="InterPro" id="IPR036640">
    <property type="entry name" value="ABC1_TM_sf"/>
</dbReference>
<feature type="transmembrane region" description="Helical" evidence="8">
    <location>
        <begin position="187"/>
        <end position="210"/>
    </location>
</feature>
<dbReference type="Gene3D" id="3.40.50.300">
    <property type="entry name" value="P-loop containing nucleotide triphosphate hydrolases"/>
    <property type="match status" value="1"/>
</dbReference>
<dbReference type="SMART" id="SM00382">
    <property type="entry name" value="AAA"/>
    <property type="match status" value="1"/>
</dbReference>
<dbReference type="KEGG" id="snan:I6N98_17405"/>
<evidence type="ECO:0000256" key="5">
    <source>
        <dbReference type="ARBA" id="ARBA00022989"/>
    </source>
</evidence>
<dbReference type="EMBL" id="CP066167">
    <property type="protein sequence ID" value="QQD18091.1"/>
    <property type="molecule type" value="Genomic_DNA"/>
</dbReference>
<keyword evidence="12" id="KW-1185">Reference proteome</keyword>
<evidence type="ECO:0000259" key="10">
    <source>
        <dbReference type="PROSITE" id="PS50929"/>
    </source>
</evidence>
<feature type="transmembrane region" description="Helical" evidence="8">
    <location>
        <begin position="159"/>
        <end position="181"/>
    </location>
</feature>
<feature type="domain" description="ABC transporter" evidence="9">
    <location>
        <begin position="470"/>
        <end position="705"/>
    </location>
</feature>
<feature type="transmembrane region" description="Helical" evidence="8">
    <location>
        <begin position="380"/>
        <end position="401"/>
    </location>
</feature>
<dbReference type="InterPro" id="IPR039421">
    <property type="entry name" value="Type_1_exporter"/>
</dbReference>
<feature type="region of interest" description="Disordered" evidence="7">
    <location>
        <begin position="688"/>
        <end position="725"/>
    </location>
</feature>
<keyword evidence="5 8" id="KW-1133">Transmembrane helix</keyword>
<evidence type="ECO:0000256" key="6">
    <source>
        <dbReference type="ARBA" id="ARBA00023136"/>
    </source>
</evidence>
<dbReference type="SUPFAM" id="SSF52540">
    <property type="entry name" value="P-loop containing nucleoside triphosphate hydrolases"/>
    <property type="match status" value="1"/>
</dbReference>
<reference evidence="11 12" key="1">
    <citation type="submission" date="2020-12" db="EMBL/GenBank/DDBJ databases">
        <authorList>
            <person name="Shan Y."/>
        </authorList>
    </citation>
    <scope>NUCLEOTIDE SEQUENCE [LARGE SCALE GENOMIC DNA]</scope>
    <source>
        <strain evidence="12">csc3.9</strain>
    </source>
</reference>
<proteinExistence type="predicted"/>
<dbReference type="Pfam" id="PF00664">
    <property type="entry name" value="ABC_membrane"/>
    <property type="match status" value="1"/>
</dbReference>
<evidence type="ECO:0000256" key="4">
    <source>
        <dbReference type="ARBA" id="ARBA00022840"/>
    </source>
</evidence>
<gene>
    <name evidence="11" type="ORF">I6N98_17405</name>
</gene>
<dbReference type="GO" id="GO:0015421">
    <property type="term" value="F:ABC-type oligopeptide transporter activity"/>
    <property type="evidence" value="ECO:0007669"/>
    <property type="project" value="TreeGrafter"/>
</dbReference>
<comment type="subcellular location">
    <subcellularLocation>
        <location evidence="1">Cell membrane</location>
        <topology evidence="1">Multi-pass membrane protein</topology>
    </subcellularLocation>
</comment>
<dbReference type="PROSITE" id="PS50893">
    <property type="entry name" value="ABC_TRANSPORTER_2"/>
    <property type="match status" value="1"/>
</dbReference>